<accession>A0ABR0DXE7</accession>
<evidence type="ECO:0000313" key="4">
    <source>
        <dbReference type="EMBL" id="KAK4493824.1"/>
    </source>
</evidence>
<comment type="subcellular location">
    <subcellularLocation>
        <location evidence="1">Nucleus</location>
    </subcellularLocation>
</comment>
<gene>
    <name evidence="4" type="ORF">PRZ48_015009</name>
</gene>
<keyword evidence="2" id="KW-0539">Nucleus</keyword>
<feature type="compositionally biased region" description="Polar residues" evidence="3">
    <location>
        <begin position="138"/>
        <end position="147"/>
    </location>
</feature>
<name>A0ABR0DXE7_ZASCE</name>
<evidence type="ECO:0000313" key="5">
    <source>
        <dbReference type="Proteomes" id="UP001305779"/>
    </source>
</evidence>
<dbReference type="SUPFAM" id="SSF57701">
    <property type="entry name" value="Zn2/Cys6 DNA-binding domain"/>
    <property type="match status" value="1"/>
</dbReference>
<reference evidence="4 5" key="1">
    <citation type="journal article" date="2023" name="G3 (Bethesda)">
        <title>A chromosome-level genome assembly of Zasmidium syzygii isolated from banana leaves.</title>
        <authorList>
            <person name="van Westerhoven A.C."/>
            <person name="Mehrabi R."/>
            <person name="Talebi R."/>
            <person name="Steentjes M.B.F."/>
            <person name="Corcolon B."/>
            <person name="Chong P.A."/>
            <person name="Kema G.H.J."/>
            <person name="Seidl M.F."/>
        </authorList>
    </citation>
    <scope>NUCLEOTIDE SEQUENCE [LARGE SCALE GENOMIC DNA]</scope>
    <source>
        <strain evidence="4 5">P124</strain>
    </source>
</reference>
<organism evidence="4 5">
    <name type="scientific">Zasmidium cellare</name>
    <name type="common">Wine cellar mold</name>
    <name type="synonym">Racodium cellare</name>
    <dbReference type="NCBI Taxonomy" id="395010"/>
    <lineage>
        <taxon>Eukaryota</taxon>
        <taxon>Fungi</taxon>
        <taxon>Dikarya</taxon>
        <taxon>Ascomycota</taxon>
        <taxon>Pezizomycotina</taxon>
        <taxon>Dothideomycetes</taxon>
        <taxon>Dothideomycetidae</taxon>
        <taxon>Mycosphaerellales</taxon>
        <taxon>Mycosphaerellaceae</taxon>
        <taxon>Zasmidium</taxon>
    </lineage>
</organism>
<evidence type="ECO:0000256" key="3">
    <source>
        <dbReference type="SAM" id="MobiDB-lite"/>
    </source>
</evidence>
<sequence length="712" mass="78944">MVVEDANPEGSARRIIAVPATTNVRQLKCDETHPACLQCLRRGRECPGYARDFKFSDKHEKLRFTGNERSRKRKRKTQEVVPVETTTSAPQIADPVQSGGFAPKLEQQEPQDPTDMLPFDSKDPRDEVTKLPFAESPLSGSHGSQRSPGGGAFDSFETTASPAADFIASGNDPLVVHEPAPDACDLNNRVSDEGLQEIVTEVTCISKPSLNRRKRRASNQLIQRVKSRIPNTPVDVPSTLIEYWFTHVCGMWSAYDSESNPNRQLALDTCFNSDSVFYALQSMSAACLVDSLPHLKPVLASTSGNALAAINRDMAMYYDLNSPIAGGIPTDLLLAIFAMATSLCWTDTKQLGEPLVTGARTILMRYQGTGRGFDHKSQQELSHFHHALKYTEMLLNFVSSEPAFKDLEIMRQKHRARLRHVMKWDGDKDDSKMEPSAATTTFGPDEDYDHDATLHPWTGISQKVQEQFGLVMALSRDHHTRRVCNSVHNANALCESLCDIEVARELAHHLMRLDYASETEPDDVPLLDLQTGDNSTPIAHLQNTAEAYRLAALLQLYITFPDLEVRVDDTAASQENEIVDDDASALERNQALTTLTLLLVDVLERIPPDSGTRCIQPVLYVSAATGLRFDTPVVADPEMVPMTQCTIEVSRAKKFIVDRLSTLLRSLPPRPIGVALNLIKAIWAEYDYGQNVAGGGHWMDVMMKTGLQTLFG</sequence>
<dbReference type="InterPro" id="IPR001138">
    <property type="entry name" value="Zn2Cys6_DnaBD"/>
</dbReference>
<feature type="region of interest" description="Disordered" evidence="3">
    <location>
        <begin position="426"/>
        <end position="445"/>
    </location>
</feature>
<evidence type="ECO:0000256" key="2">
    <source>
        <dbReference type="ARBA" id="ARBA00023242"/>
    </source>
</evidence>
<keyword evidence="5" id="KW-1185">Reference proteome</keyword>
<dbReference type="PANTHER" id="PTHR37534:SF11">
    <property type="entry name" value="ZN(II)2CYS6 TRANSCRIPTION FACTOR (EUROFUNG)"/>
    <property type="match status" value="1"/>
</dbReference>
<dbReference type="InterPro" id="IPR036864">
    <property type="entry name" value="Zn2-C6_fun-type_DNA-bd_sf"/>
</dbReference>
<evidence type="ECO:0000256" key="1">
    <source>
        <dbReference type="ARBA" id="ARBA00004123"/>
    </source>
</evidence>
<dbReference type="EMBL" id="JAXOVC010000015">
    <property type="protein sequence ID" value="KAK4493824.1"/>
    <property type="molecule type" value="Genomic_DNA"/>
</dbReference>
<dbReference type="Pfam" id="PF11951">
    <property type="entry name" value="Fungal_trans_2"/>
    <property type="match status" value="1"/>
</dbReference>
<feature type="region of interest" description="Disordered" evidence="3">
    <location>
        <begin position="66"/>
        <end position="157"/>
    </location>
</feature>
<dbReference type="PANTHER" id="PTHR37534">
    <property type="entry name" value="TRANSCRIPTIONAL ACTIVATOR PROTEIN UGA3"/>
    <property type="match status" value="1"/>
</dbReference>
<feature type="compositionally biased region" description="Basic and acidic residues" evidence="3">
    <location>
        <begin position="120"/>
        <end position="129"/>
    </location>
</feature>
<dbReference type="CDD" id="cd00067">
    <property type="entry name" value="GAL4"/>
    <property type="match status" value="1"/>
</dbReference>
<evidence type="ECO:0008006" key="6">
    <source>
        <dbReference type="Google" id="ProtNLM"/>
    </source>
</evidence>
<protein>
    <recommendedName>
        <fullName evidence="6">Zn(2)-C6 fungal-type domain-containing protein</fullName>
    </recommendedName>
</protein>
<dbReference type="Proteomes" id="UP001305779">
    <property type="component" value="Unassembled WGS sequence"/>
</dbReference>
<dbReference type="InterPro" id="IPR021858">
    <property type="entry name" value="Fun_TF"/>
</dbReference>
<proteinExistence type="predicted"/>
<comment type="caution">
    <text evidence="4">The sequence shown here is derived from an EMBL/GenBank/DDBJ whole genome shotgun (WGS) entry which is preliminary data.</text>
</comment>